<dbReference type="Gene3D" id="3.30.70.330">
    <property type="match status" value="1"/>
</dbReference>
<feature type="region of interest" description="Disordered" evidence="4">
    <location>
        <begin position="1147"/>
        <end position="1166"/>
    </location>
</feature>
<dbReference type="SUPFAM" id="SSF81296">
    <property type="entry name" value="E set domains"/>
    <property type="match status" value="1"/>
</dbReference>
<evidence type="ECO:0000259" key="6">
    <source>
        <dbReference type="PROSITE" id="PS50254"/>
    </source>
</evidence>
<dbReference type="Gene3D" id="2.60.40.340">
    <property type="entry name" value="Rel homology domain (RHD), DNA-binding domain"/>
    <property type="match status" value="1"/>
</dbReference>
<organism evidence="8 9">
    <name type="scientific">Hypsibius exemplaris</name>
    <name type="common">Freshwater tardigrade</name>
    <dbReference type="NCBI Taxonomy" id="2072580"/>
    <lineage>
        <taxon>Eukaryota</taxon>
        <taxon>Metazoa</taxon>
        <taxon>Ecdysozoa</taxon>
        <taxon>Tardigrada</taxon>
        <taxon>Eutardigrada</taxon>
        <taxon>Parachela</taxon>
        <taxon>Hypsibioidea</taxon>
        <taxon>Hypsibiidae</taxon>
        <taxon>Hypsibius</taxon>
    </lineage>
</organism>
<dbReference type="GO" id="GO:0003700">
    <property type="term" value="F:DNA-binding transcription factor activity"/>
    <property type="evidence" value="ECO:0007669"/>
    <property type="project" value="InterPro"/>
</dbReference>
<dbReference type="CDD" id="cd12446">
    <property type="entry name" value="RRM_RBM25"/>
    <property type="match status" value="1"/>
</dbReference>
<sequence>MPSAAAVRDRVSSNGVKSDGIRTRGDFNRPRVHTWGSSDSRCSNISTESALSGSASSTSSRNTIKRRFASPSSSDTVRNKASRRSDREKNGEDDEPQGGHGGEQKGPSASLTKSFPPQQGGMELIVLRQPEGHHRARYQKEGSRGCIKDRTGNSCPALQLKGIITPSTIQIFVVTETGKIRPHPLYRACRVGGKRCSPARDHIIDNINVLELEVMPENGGTIDIDCLGILKLRNADLEMDSEFVEVVGKKKKREPKVRLVFRAVTKTANGYPLILQTTSTAICCTPSPGMPEIHRSSHAECTAPGGLEVVIIGRNFLKDDSKFFVSEQTEDGDTIWEKEIQTQQEHFHHVHIVGTIPPYRDLFITKPVEVSIIIKNKLKISEPYPFKYMPDESVVRLLMTSSVASVPAADLKPLDTLPPVLSPQKAPPDRQIYSPPPTPAPAQLQQSTVEATWVSDSNGNNPSLQYCIQPPGQNQPIFITFPPSSQSAGAKLLSTEIDGLLQSFKLPNSLYDAAHMQMFLNGWNNSQSGSASRGGSRPGMQYGGYAAGPPPPFYGGAQQPPYGHGPPQQQQQLQGAPRIPFAAPPYGPPRGGMPMQQGYHQQPSGQFAPPGQFFEQQPTFYPSQSNPDQLSNVPPGMGVNGPFSSQTAHPPPFGGPPGMRAVPPPPVLRGPRAPRPISYAPADSKEAYDPEVVVTCFIGNIDERVTENLMRTLLNKCGAVANWKRVHGANNKLQAFGFCEFLNAEGALRAVRLLDKLLLGAKELQVKIGNKQHPLVLAYRNEMKARLGSSADEEDVDEPTMLVDANISESITLLVKDYEGDLSKPLPEDNLSKLKRKSDKDASIEEIEMEEEKRQLISREIQNFRETYKGSDEVLEERIKAAGRAQRKNSPEGRESPGATSVVSAENSVTSANLKRVRRSRSASVVSSSSAEVLDAPTRRRDNRRLAEQDKQYQELLEEWTSREKRKAKDQEKDDEKEKLKRIEEKKTSKRLIRVYEDYDDDKMDEEYYRGAALSRLLKDRKKEMEADARDREKEAKLLEDIKQKLIADGHPEVEAHVHQLEMKQNEHMLSKSFKEALVDAISRDAPPVGQAPSAPPSKTSSKHDVTAVVTRDASPIKSEQSILREPNPTVSFQQAPSRLVKKHAGEVFGNSDEEGEKDDHGERRKRLFRFDDETEKKRRLAEEKKIQAKKLIESIPTKKEELFEYPISWGVLDKNLMNGRVKPWISKKVGEYMGEEEQSLIDFIAQKVVAQVNPVGLITEIAVVLDEDAEIFVVKLWRLLIYETEMKKLVAPRD</sequence>
<dbReference type="EMBL" id="MTYJ01000050">
    <property type="protein sequence ID" value="OQV18345.1"/>
    <property type="molecule type" value="Genomic_DNA"/>
</dbReference>
<feature type="domain" description="RHD" evidence="6">
    <location>
        <begin position="116"/>
        <end position="289"/>
    </location>
</feature>
<dbReference type="SUPFAM" id="SSF54928">
    <property type="entry name" value="RNA-binding domain, RBD"/>
    <property type="match status" value="1"/>
</dbReference>
<feature type="region of interest" description="Disordered" evidence="4">
    <location>
        <begin position="825"/>
        <end position="847"/>
    </location>
</feature>
<evidence type="ECO:0000313" key="8">
    <source>
        <dbReference type="EMBL" id="OQV18345.1"/>
    </source>
</evidence>
<dbReference type="InterPro" id="IPR032397">
    <property type="entry name" value="RHD_dimer"/>
</dbReference>
<protein>
    <submittedName>
        <fullName evidence="8">Nuclear factor of activated T-cells 5</fullName>
    </submittedName>
</protein>
<dbReference type="SMART" id="SM00311">
    <property type="entry name" value="PWI"/>
    <property type="match status" value="1"/>
</dbReference>
<feature type="compositionally biased region" description="Polar residues" evidence="4">
    <location>
        <begin position="107"/>
        <end position="117"/>
    </location>
</feature>
<dbReference type="GO" id="GO:0006397">
    <property type="term" value="P:mRNA processing"/>
    <property type="evidence" value="ECO:0007669"/>
    <property type="project" value="UniProtKB-KW"/>
</dbReference>
<dbReference type="Gene3D" id="1.20.1390.10">
    <property type="entry name" value="PWI domain"/>
    <property type="match status" value="1"/>
</dbReference>
<dbReference type="PROSITE" id="PS50254">
    <property type="entry name" value="REL_2"/>
    <property type="match status" value="1"/>
</dbReference>
<comment type="caution">
    <text evidence="8">The sequence shown here is derived from an EMBL/GenBank/DDBJ whole genome shotgun (WGS) entry which is preliminary data.</text>
</comment>
<dbReference type="InterPro" id="IPR035979">
    <property type="entry name" value="RBD_domain_sf"/>
</dbReference>
<dbReference type="SUPFAM" id="SSF101233">
    <property type="entry name" value="PWI domain"/>
    <property type="match status" value="1"/>
</dbReference>
<feature type="compositionally biased region" description="Polar residues" evidence="4">
    <location>
        <begin position="35"/>
        <end position="45"/>
    </location>
</feature>
<evidence type="ECO:0000313" key="9">
    <source>
        <dbReference type="Proteomes" id="UP000192578"/>
    </source>
</evidence>
<feature type="region of interest" description="Disordered" evidence="4">
    <location>
        <begin position="1"/>
        <end position="117"/>
    </location>
</feature>
<dbReference type="InterPro" id="IPR011539">
    <property type="entry name" value="RHD_DNA_bind_dom"/>
</dbReference>
<dbReference type="InterPro" id="IPR014756">
    <property type="entry name" value="Ig_E-set"/>
</dbReference>
<feature type="region of interest" description="Disordered" evidence="4">
    <location>
        <begin position="618"/>
        <end position="649"/>
    </location>
</feature>
<feature type="compositionally biased region" description="Low complexity" evidence="4">
    <location>
        <begin position="46"/>
        <end position="60"/>
    </location>
</feature>
<evidence type="ECO:0000256" key="2">
    <source>
        <dbReference type="PROSITE-ProRule" id="PRU00176"/>
    </source>
</evidence>
<evidence type="ECO:0000256" key="4">
    <source>
        <dbReference type="SAM" id="MobiDB-lite"/>
    </source>
</evidence>
<feature type="domain" description="PWI" evidence="7">
    <location>
        <begin position="1201"/>
        <end position="1295"/>
    </location>
</feature>
<reference evidence="9" key="1">
    <citation type="submission" date="2017-01" db="EMBL/GenBank/DDBJ databases">
        <title>Comparative genomics of anhydrobiosis in the tardigrade Hypsibius dujardini.</title>
        <authorList>
            <person name="Yoshida Y."/>
            <person name="Koutsovoulos G."/>
            <person name="Laetsch D."/>
            <person name="Stevens L."/>
            <person name="Kumar S."/>
            <person name="Horikawa D."/>
            <person name="Ishino K."/>
            <person name="Komine S."/>
            <person name="Tomita M."/>
            <person name="Blaxter M."/>
            <person name="Arakawa K."/>
        </authorList>
    </citation>
    <scope>NUCLEOTIDE SEQUENCE [LARGE SCALE GENOMIC DNA]</scope>
    <source>
        <strain evidence="9">Z151</strain>
    </source>
</reference>
<dbReference type="OrthoDB" id="6275295at2759"/>
<dbReference type="PANTHER" id="PTHR18806:SF4">
    <property type="entry name" value="RNA-BINDING PROTEIN 25"/>
    <property type="match status" value="1"/>
</dbReference>
<feature type="compositionally biased region" description="Polar residues" evidence="4">
    <location>
        <begin position="618"/>
        <end position="632"/>
    </location>
</feature>
<dbReference type="Pfam" id="PF16179">
    <property type="entry name" value="RHD_dimer"/>
    <property type="match status" value="1"/>
</dbReference>
<dbReference type="PANTHER" id="PTHR18806">
    <property type="entry name" value="RBM25 PROTEIN"/>
    <property type="match status" value="1"/>
</dbReference>
<dbReference type="Pfam" id="PF00076">
    <property type="entry name" value="RRM_1"/>
    <property type="match status" value="1"/>
</dbReference>
<feature type="region of interest" description="Disordered" evidence="4">
    <location>
        <begin position="129"/>
        <end position="151"/>
    </location>
</feature>
<dbReference type="InterPro" id="IPR002483">
    <property type="entry name" value="PWI_dom"/>
</dbReference>
<dbReference type="InterPro" id="IPR052768">
    <property type="entry name" value="RBM25"/>
</dbReference>
<dbReference type="GO" id="GO:0000977">
    <property type="term" value="F:RNA polymerase II transcription regulatory region sequence-specific DNA binding"/>
    <property type="evidence" value="ECO:0007669"/>
    <property type="project" value="UniProtKB-ARBA"/>
</dbReference>
<dbReference type="Proteomes" id="UP000192578">
    <property type="component" value="Unassembled WGS sequence"/>
</dbReference>
<keyword evidence="2" id="KW-0694">RNA-binding</keyword>
<dbReference type="Gene3D" id="2.60.40.10">
    <property type="entry name" value="Immunoglobulins"/>
    <property type="match status" value="1"/>
</dbReference>
<evidence type="ECO:0000256" key="1">
    <source>
        <dbReference type="ARBA" id="ARBA00022664"/>
    </source>
</evidence>
<feature type="region of interest" description="Disordered" evidence="4">
    <location>
        <begin position="1085"/>
        <end position="1108"/>
    </location>
</feature>
<dbReference type="InterPro" id="IPR036483">
    <property type="entry name" value="PWI_dom_sf"/>
</dbReference>
<dbReference type="GO" id="GO:0005681">
    <property type="term" value="C:spliceosomal complex"/>
    <property type="evidence" value="ECO:0007669"/>
    <property type="project" value="TreeGrafter"/>
</dbReference>
<feature type="compositionally biased region" description="Basic and acidic residues" evidence="4">
    <location>
        <begin position="130"/>
        <end position="151"/>
    </location>
</feature>
<dbReference type="InterPro" id="IPR034268">
    <property type="entry name" value="RBM25_RRM"/>
</dbReference>
<dbReference type="InterPro" id="IPR013783">
    <property type="entry name" value="Ig-like_fold"/>
</dbReference>
<feature type="compositionally biased region" description="Basic and acidic residues" evidence="4">
    <location>
        <begin position="937"/>
        <end position="950"/>
    </location>
</feature>
<feature type="region of interest" description="Disordered" evidence="4">
    <location>
        <begin position="417"/>
        <end position="442"/>
    </location>
</feature>
<keyword evidence="9" id="KW-1185">Reference proteome</keyword>
<dbReference type="PROSITE" id="PS51025">
    <property type="entry name" value="PWI"/>
    <property type="match status" value="1"/>
</dbReference>
<feature type="compositionally biased region" description="Low complexity" evidence="4">
    <location>
        <begin position="526"/>
        <end position="540"/>
    </location>
</feature>
<evidence type="ECO:0000259" key="5">
    <source>
        <dbReference type="PROSITE" id="PS50102"/>
    </source>
</evidence>
<dbReference type="SMART" id="SM00360">
    <property type="entry name" value="RRM"/>
    <property type="match status" value="1"/>
</dbReference>
<accession>A0A1W0WT37</accession>
<dbReference type="SUPFAM" id="SSF49417">
    <property type="entry name" value="p53-like transcription factors"/>
    <property type="match status" value="1"/>
</dbReference>
<dbReference type="PROSITE" id="PS50102">
    <property type="entry name" value="RRM"/>
    <property type="match status" value="1"/>
</dbReference>
<evidence type="ECO:0000259" key="7">
    <source>
        <dbReference type="PROSITE" id="PS51025"/>
    </source>
</evidence>
<dbReference type="InterPro" id="IPR012677">
    <property type="entry name" value="Nucleotide-bd_a/b_plait_sf"/>
</dbReference>
<dbReference type="GO" id="GO:0003729">
    <property type="term" value="F:mRNA binding"/>
    <property type="evidence" value="ECO:0007669"/>
    <property type="project" value="TreeGrafter"/>
</dbReference>
<dbReference type="InterPro" id="IPR008967">
    <property type="entry name" value="p53-like_TF_DNA-bd_sf"/>
</dbReference>
<dbReference type="InterPro" id="IPR000504">
    <property type="entry name" value="RRM_dom"/>
</dbReference>
<feature type="region of interest" description="Disordered" evidence="4">
    <location>
        <begin position="881"/>
        <end position="950"/>
    </location>
</feature>
<feature type="compositionally biased region" description="Low complexity" evidence="4">
    <location>
        <begin position="554"/>
        <end position="581"/>
    </location>
</feature>
<evidence type="ECO:0000256" key="3">
    <source>
        <dbReference type="SAM" id="Coils"/>
    </source>
</evidence>
<dbReference type="Pfam" id="PF00554">
    <property type="entry name" value="RHD_DNA_bind"/>
    <property type="match status" value="1"/>
</dbReference>
<feature type="compositionally biased region" description="Low complexity" evidence="4">
    <location>
        <begin position="922"/>
        <end position="931"/>
    </location>
</feature>
<dbReference type="GO" id="GO:0000381">
    <property type="term" value="P:regulation of alternative mRNA splicing, via spliceosome"/>
    <property type="evidence" value="ECO:0007669"/>
    <property type="project" value="TreeGrafter"/>
</dbReference>
<feature type="compositionally biased region" description="Polar residues" evidence="4">
    <location>
        <begin position="898"/>
        <end position="913"/>
    </location>
</feature>
<name>A0A1W0WT37_HYPEX</name>
<keyword evidence="3" id="KW-0175">Coiled coil</keyword>
<feature type="compositionally biased region" description="Basic and acidic residues" evidence="4">
    <location>
        <begin position="825"/>
        <end position="843"/>
    </location>
</feature>
<feature type="compositionally biased region" description="Basic and acidic residues" evidence="4">
    <location>
        <begin position="19"/>
        <end position="29"/>
    </location>
</feature>
<gene>
    <name evidence="8" type="ORF">BV898_07548</name>
</gene>
<feature type="coiled-coil region" evidence="3">
    <location>
        <begin position="1015"/>
        <end position="1042"/>
    </location>
</feature>
<feature type="region of interest" description="Disordered" evidence="4">
    <location>
        <begin position="526"/>
        <end position="582"/>
    </location>
</feature>
<dbReference type="Pfam" id="PF01480">
    <property type="entry name" value="PWI"/>
    <property type="match status" value="1"/>
</dbReference>
<proteinExistence type="predicted"/>
<keyword evidence="1" id="KW-0507">mRNA processing</keyword>
<dbReference type="InterPro" id="IPR037059">
    <property type="entry name" value="RHD_DNA_bind_dom_sf"/>
</dbReference>
<feature type="domain" description="RRM" evidence="5">
    <location>
        <begin position="694"/>
        <end position="771"/>
    </location>
</feature>